<evidence type="ECO:0000313" key="4">
    <source>
        <dbReference type="Proteomes" id="UP001501600"/>
    </source>
</evidence>
<gene>
    <name evidence="3" type="ORF">GCM10025772_10040</name>
</gene>
<protein>
    <submittedName>
        <fullName evidence="3">FAD-dependent oxidoreductase</fullName>
    </submittedName>
</protein>
<feature type="domain" description="FAD dependent oxidoreductase" evidence="2">
    <location>
        <begin position="5"/>
        <end position="395"/>
    </location>
</feature>
<reference evidence="4" key="1">
    <citation type="journal article" date="2019" name="Int. J. Syst. Evol. Microbiol.">
        <title>The Global Catalogue of Microorganisms (GCM) 10K type strain sequencing project: providing services to taxonomists for standard genome sequencing and annotation.</title>
        <authorList>
            <consortium name="The Broad Institute Genomics Platform"/>
            <consortium name="The Broad Institute Genome Sequencing Center for Infectious Disease"/>
            <person name="Wu L."/>
            <person name="Ma J."/>
        </authorList>
    </citation>
    <scope>NUCLEOTIDE SEQUENCE [LARGE SCALE GENOMIC DNA]</scope>
    <source>
        <strain evidence="4">JCM 18720</strain>
    </source>
</reference>
<name>A0ABP9S071_9GAMM</name>
<dbReference type="RefSeq" id="WP_345315954.1">
    <property type="nucleotide sequence ID" value="NZ_BAABLF010000006.1"/>
</dbReference>
<dbReference type="Pfam" id="PF01266">
    <property type="entry name" value="DAO"/>
    <property type="match status" value="1"/>
</dbReference>
<evidence type="ECO:0000256" key="1">
    <source>
        <dbReference type="ARBA" id="ARBA00023002"/>
    </source>
</evidence>
<proteinExistence type="predicted"/>
<keyword evidence="4" id="KW-1185">Reference proteome</keyword>
<sequence>MSKKMVVLGAGIVGVSIAWHLQKAGYQVTLIDRKEPGNETSFGNAGLIQREAIRPYPFPRNLSKILKMIPNQQIDIRYQFAEVVTKAAPLFQYWHHSESGRHEAISSEYATLIDRCVDAHEEMIQLSQAERFISKRGYLEIYRTKQVFEQRCKELEGSLDGTGVEYNLLNGDELKEVEPAIKTPMAGGVHWKQVWSAQTPHDLVNAYFEHFVSLGGKFVQAEIQSLQRRSEGWAVQLADEELLFDQAVVALGPWAAQWVKPLGLQVPLFFKKGYHIHFADTGESQLKYPLVDAEVGYVMAPMPQGVRLCSGAYLAGLEAANRFDQLTQAEQQARSILDMGSTVDAEPWSGARPCLPDMKPIIGPAPGQKGLWLAIGHGHQGFTLGPITGRLIAQMIEGKETEINMTPFRANRF</sequence>
<dbReference type="InterPro" id="IPR036188">
    <property type="entry name" value="FAD/NAD-bd_sf"/>
</dbReference>
<keyword evidence="1" id="KW-0560">Oxidoreductase</keyword>
<comment type="caution">
    <text evidence="3">The sequence shown here is derived from an EMBL/GenBank/DDBJ whole genome shotgun (WGS) entry which is preliminary data.</text>
</comment>
<dbReference type="PANTHER" id="PTHR13847:SF289">
    <property type="entry name" value="GLYCINE OXIDASE"/>
    <property type="match status" value="1"/>
</dbReference>
<dbReference type="EMBL" id="BAABLF010000006">
    <property type="protein sequence ID" value="GAA5188912.1"/>
    <property type="molecule type" value="Genomic_DNA"/>
</dbReference>
<organism evidence="3 4">
    <name type="scientific">Ferrimonas gelatinilytica</name>
    <dbReference type="NCBI Taxonomy" id="1255257"/>
    <lineage>
        <taxon>Bacteria</taxon>
        <taxon>Pseudomonadati</taxon>
        <taxon>Pseudomonadota</taxon>
        <taxon>Gammaproteobacteria</taxon>
        <taxon>Alteromonadales</taxon>
        <taxon>Ferrimonadaceae</taxon>
        <taxon>Ferrimonas</taxon>
    </lineage>
</organism>
<dbReference type="SUPFAM" id="SSF51905">
    <property type="entry name" value="FAD/NAD(P)-binding domain"/>
    <property type="match status" value="1"/>
</dbReference>
<dbReference type="InterPro" id="IPR006076">
    <property type="entry name" value="FAD-dep_OxRdtase"/>
</dbReference>
<dbReference type="PANTHER" id="PTHR13847">
    <property type="entry name" value="SARCOSINE DEHYDROGENASE-RELATED"/>
    <property type="match status" value="1"/>
</dbReference>
<dbReference type="Gene3D" id="3.30.9.10">
    <property type="entry name" value="D-Amino Acid Oxidase, subunit A, domain 2"/>
    <property type="match status" value="1"/>
</dbReference>
<accession>A0ABP9S071</accession>
<evidence type="ECO:0000313" key="3">
    <source>
        <dbReference type="EMBL" id="GAA5188912.1"/>
    </source>
</evidence>
<dbReference type="Proteomes" id="UP001501600">
    <property type="component" value="Unassembled WGS sequence"/>
</dbReference>
<evidence type="ECO:0000259" key="2">
    <source>
        <dbReference type="Pfam" id="PF01266"/>
    </source>
</evidence>
<dbReference type="Gene3D" id="3.50.50.60">
    <property type="entry name" value="FAD/NAD(P)-binding domain"/>
    <property type="match status" value="2"/>
</dbReference>